<evidence type="ECO:0000256" key="1">
    <source>
        <dbReference type="ARBA" id="ARBA00002324"/>
    </source>
</evidence>
<dbReference type="EMBL" id="MRCB01000022">
    <property type="protein sequence ID" value="OKH21240.1"/>
    <property type="molecule type" value="Genomic_DNA"/>
</dbReference>
<evidence type="ECO:0000256" key="2">
    <source>
        <dbReference type="ARBA" id="ARBA00005019"/>
    </source>
</evidence>
<evidence type="ECO:0000256" key="9">
    <source>
        <dbReference type="ARBA" id="ARBA00023027"/>
    </source>
</evidence>
<evidence type="ECO:0000256" key="4">
    <source>
        <dbReference type="ARBA" id="ARBA00022642"/>
    </source>
</evidence>
<keyword evidence="6 12" id="KW-0548">Nucleotidyltransferase</keyword>
<dbReference type="PANTHER" id="PTHR39321">
    <property type="entry name" value="NICOTINATE-NUCLEOTIDE ADENYLYLTRANSFERASE-RELATED"/>
    <property type="match status" value="1"/>
</dbReference>
<dbReference type="STRING" id="1921803.NIES593_16600"/>
<accession>A0A1U7HCD5</accession>
<dbReference type="NCBIfam" id="NF000842">
    <property type="entry name" value="PRK00071.2-1"/>
    <property type="match status" value="1"/>
</dbReference>
<comment type="pathway">
    <text evidence="2">Cofactor biosynthesis; NAD(+) biosynthesis; deamido-NAD(+) from nicotinate D-ribonucleotide: step 1/1.</text>
</comment>
<evidence type="ECO:0000256" key="5">
    <source>
        <dbReference type="ARBA" id="ARBA00022679"/>
    </source>
</evidence>
<dbReference type="GO" id="GO:0009435">
    <property type="term" value="P:NAD+ biosynthetic process"/>
    <property type="evidence" value="ECO:0007669"/>
    <property type="project" value="UniProtKB-UniPathway"/>
</dbReference>
<evidence type="ECO:0000259" key="11">
    <source>
        <dbReference type="Pfam" id="PF01467"/>
    </source>
</evidence>
<dbReference type="NCBIfam" id="TIGR00125">
    <property type="entry name" value="cyt_tran_rel"/>
    <property type="match status" value="1"/>
</dbReference>
<keyword evidence="8" id="KW-0067">ATP-binding</keyword>
<evidence type="ECO:0000256" key="7">
    <source>
        <dbReference type="ARBA" id="ARBA00022741"/>
    </source>
</evidence>
<dbReference type="RefSeq" id="WP_073600655.1">
    <property type="nucleotide sequence ID" value="NZ_MRCB01000022.1"/>
</dbReference>
<evidence type="ECO:0000256" key="8">
    <source>
        <dbReference type="ARBA" id="ARBA00022840"/>
    </source>
</evidence>
<dbReference type="UniPathway" id="UPA00253">
    <property type="reaction ID" value="UER00332"/>
</dbReference>
<keyword evidence="9" id="KW-0520">NAD</keyword>
<keyword evidence="4" id="KW-0662">Pyridine nucleotide biosynthesis</keyword>
<evidence type="ECO:0000313" key="12">
    <source>
        <dbReference type="EMBL" id="OKH21240.1"/>
    </source>
</evidence>
<dbReference type="InterPro" id="IPR004821">
    <property type="entry name" value="Cyt_trans-like"/>
</dbReference>
<dbReference type="GO" id="GO:0004515">
    <property type="term" value="F:nicotinate-nucleotide adenylyltransferase activity"/>
    <property type="evidence" value="ECO:0007669"/>
    <property type="project" value="UniProtKB-EC"/>
</dbReference>
<gene>
    <name evidence="12" type="ORF">NIES593_16600</name>
</gene>
<organism evidence="12 13">
    <name type="scientific">Hydrococcus rivularis NIES-593</name>
    <dbReference type="NCBI Taxonomy" id="1921803"/>
    <lineage>
        <taxon>Bacteria</taxon>
        <taxon>Bacillati</taxon>
        <taxon>Cyanobacteriota</taxon>
        <taxon>Cyanophyceae</taxon>
        <taxon>Pleurocapsales</taxon>
        <taxon>Hydrococcaceae</taxon>
        <taxon>Hydrococcus</taxon>
    </lineage>
</organism>
<evidence type="ECO:0000313" key="13">
    <source>
        <dbReference type="Proteomes" id="UP000186868"/>
    </source>
</evidence>
<dbReference type="OrthoDB" id="5295945at2"/>
<dbReference type="CDD" id="cd02165">
    <property type="entry name" value="NMNAT"/>
    <property type="match status" value="1"/>
</dbReference>
<dbReference type="Proteomes" id="UP000186868">
    <property type="component" value="Unassembled WGS sequence"/>
</dbReference>
<evidence type="ECO:0000256" key="3">
    <source>
        <dbReference type="ARBA" id="ARBA00012389"/>
    </source>
</evidence>
<keyword evidence="5 12" id="KW-0808">Transferase</keyword>
<keyword evidence="13" id="KW-1185">Reference proteome</keyword>
<name>A0A1U7HCD5_9CYAN</name>
<dbReference type="Pfam" id="PF01467">
    <property type="entry name" value="CTP_transf_like"/>
    <property type="match status" value="1"/>
</dbReference>
<comment type="caution">
    <text evidence="12">The sequence shown here is derived from an EMBL/GenBank/DDBJ whole genome shotgun (WGS) entry which is preliminary data.</text>
</comment>
<dbReference type="AlphaFoldDB" id="A0A1U7HCD5"/>
<keyword evidence="7" id="KW-0547">Nucleotide-binding</keyword>
<comment type="catalytic activity">
    <reaction evidence="10">
        <text>nicotinate beta-D-ribonucleotide + ATP + H(+) = deamido-NAD(+) + diphosphate</text>
        <dbReference type="Rhea" id="RHEA:22860"/>
        <dbReference type="ChEBI" id="CHEBI:15378"/>
        <dbReference type="ChEBI" id="CHEBI:30616"/>
        <dbReference type="ChEBI" id="CHEBI:33019"/>
        <dbReference type="ChEBI" id="CHEBI:57502"/>
        <dbReference type="ChEBI" id="CHEBI:58437"/>
        <dbReference type="EC" id="2.7.7.18"/>
    </reaction>
</comment>
<dbReference type="GO" id="GO:0005524">
    <property type="term" value="F:ATP binding"/>
    <property type="evidence" value="ECO:0007669"/>
    <property type="project" value="UniProtKB-KW"/>
</dbReference>
<evidence type="ECO:0000256" key="10">
    <source>
        <dbReference type="ARBA" id="ARBA00048721"/>
    </source>
</evidence>
<dbReference type="SUPFAM" id="SSF52374">
    <property type="entry name" value="Nucleotidylyl transferase"/>
    <property type="match status" value="1"/>
</dbReference>
<proteinExistence type="predicted"/>
<dbReference type="InterPro" id="IPR005248">
    <property type="entry name" value="NadD/NMNAT"/>
</dbReference>
<protein>
    <recommendedName>
        <fullName evidence="3">nicotinate-nucleotide adenylyltransferase</fullName>
        <ecNumber evidence="3">2.7.7.18</ecNumber>
    </recommendedName>
</protein>
<comment type="function">
    <text evidence="1">Catalyzes the reversible adenylation of nicotinate mononucleotide (NaMN) to nicotinic acid adenine dinucleotide (NaAD).</text>
</comment>
<reference evidence="12 13" key="1">
    <citation type="submission" date="2016-11" db="EMBL/GenBank/DDBJ databases">
        <title>Draft Genome Sequences of Nine Cyanobacterial Strains from Diverse Habitats.</title>
        <authorList>
            <person name="Zhu T."/>
            <person name="Hou S."/>
            <person name="Lu X."/>
            <person name="Hess W.R."/>
        </authorList>
    </citation>
    <scope>NUCLEOTIDE SEQUENCE [LARGE SCALE GENOMIC DNA]</scope>
    <source>
        <strain evidence="12 13">NIES-593</strain>
    </source>
</reference>
<dbReference type="EC" id="2.7.7.18" evidence="3"/>
<dbReference type="Gene3D" id="3.40.50.620">
    <property type="entry name" value="HUPs"/>
    <property type="match status" value="1"/>
</dbReference>
<feature type="domain" description="Cytidyltransferase-like" evidence="11">
    <location>
        <begin position="6"/>
        <end position="167"/>
    </location>
</feature>
<dbReference type="PANTHER" id="PTHR39321:SF3">
    <property type="entry name" value="PHOSPHOPANTETHEINE ADENYLYLTRANSFERASE"/>
    <property type="match status" value="1"/>
</dbReference>
<sequence length="188" mass="21789">MTKIALFGTSADPPTAAHQAILEWLSEHYDWVAVWASDNPFKGHQTSLEHRMEMLRLLIEEIKTPRKNIRVYEELSHLRSLISVKKAKELWGNEAEYHLVIGSDLVNQIRRWYRLEELLKQVQILVIPRPGYPIAEEDLEALRSLGGKCIVADLDAPAISSTAYREKRDKDIVTQPVKEYIKREKLYV</sequence>
<evidence type="ECO:0000256" key="6">
    <source>
        <dbReference type="ARBA" id="ARBA00022695"/>
    </source>
</evidence>
<dbReference type="InterPro" id="IPR014729">
    <property type="entry name" value="Rossmann-like_a/b/a_fold"/>
</dbReference>
<dbReference type="NCBIfam" id="TIGR00482">
    <property type="entry name" value="nicotinate (nicotinamide) nucleotide adenylyltransferase"/>
    <property type="match status" value="1"/>
</dbReference>